<dbReference type="GO" id="GO:0044716">
    <property type="term" value="F:8-oxo-GDP phosphatase activity"/>
    <property type="evidence" value="ECO:0007669"/>
    <property type="project" value="TreeGrafter"/>
</dbReference>
<evidence type="ECO:0000256" key="4">
    <source>
        <dbReference type="ARBA" id="ARBA00022705"/>
    </source>
</evidence>
<dbReference type="Proteomes" id="UP000228900">
    <property type="component" value="Unassembled WGS sequence"/>
</dbReference>
<dbReference type="GO" id="GO:0008413">
    <property type="term" value="F:8-oxo-7,8-dihydroguanosine triphosphate pyrophosphatase activity"/>
    <property type="evidence" value="ECO:0007669"/>
    <property type="project" value="TreeGrafter"/>
</dbReference>
<dbReference type="GO" id="GO:0006281">
    <property type="term" value="P:DNA repair"/>
    <property type="evidence" value="ECO:0007669"/>
    <property type="project" value="UniProtKB-KW"/>
</dbReference>
<comment type="cofactor">
    <cofactor evidence="1">
        <name>Mg(2+)</name>
        <dbReference type="ChEBI" id="CHEBI:18420"/>
    </cofactor>
</comment>
<dbReference type="AlphaFoldDB" id="A0A2M6WQI4"/>
<dbReference type="GO" id="GO:0046872">
    <property type="term" value="F:metal ion binding"/>
    <property type="evidence" value="ECO:0007669"/>
    <property type="project" value="UniProtKB-KW"/>
</dbReference>
<keyword evidence="8" id="KW-0460">Magnesium</keyword>
<comment type="caution">
    <text evidence="14">The sequence shown here is derived from an EMBL/GenBank/DDBJ whole genome shotgun (WGS) entry which is preliminary data.</text>
</comment>
<evidence type="ECO:0000256" key="1">
    <source>
        <dbReference type="ARBA" id="ARBA00001946"/>
    </source>
</evidence>
<organism evidence="14 15">
    <name type="scientific">Candidatus Falkowbacteria bacterium CG10_big_fil_rev_8_21_14_0_10_39_9</name>
    <dbReference type="NCBI Taxonomy" id="1974566"/>
    <lineage>
        <taxon>Bacteria</taxon>
        <taxon>Candidatus Falkowiibacteriota</taxon>
    </lineage>
</organism>
<dbReference type="GO" id="GO:0044715">
    <property type="term" value="F:8-oxo-dGDP phosphatase activity"/>
    <property type="evidence" value="ECO:0007669"/>
    <property type="project" value="TreeGrafter"/>
</dbReference>
<evidence type="ECO:0000256" key="3">
    <source>
        <dbReference type="ARBA" id="ARBA00022457"/>
    </source>
</evidence>
<evidence type="ECO:0000313" key="14">
    <source>
        <dbReference type="EMBL" id="PIT95030.1"/>
    </source>
</evidence>
<evidence type="ECO:0000256" key="2">
    <source>
        <dbReference type="ARBA" id="ARBA00005582"/>
    </source>
</evidence>
<name>A0A2M6WQI4_9BACT</name>
<keyword evidence="6" id="KW-0227">DNA damage</keyword>
<evidence type="ECO:0000256" key="5">
    <source>
        <dbReference type="ARBA" id="ARBA00022723"/>
    </source>
</evidence>
<dbReference type="GO" id="GO:0006260">
    <property type="term" value="P:DNA replication"/>
    <property type="evidence" value="ECO:0007669"/>
    <property type="project" value="UniProtKB-KW"/>
</dbReference>
<dbReference type="PROSITE" id="PS00893">
    <property type="entry name" value="NUDIX_BOX"/>
    <property type="match status" value="1"/>
</dbReference>
<dbReference type="InterPro" id="IPR020476">
    <property type="entry name" value="Nudix_hydrolase"/>
</dbReference>
<dbReference type="EC" id="3.6.1.55" evidence="11"/>
<dbReference type="Pfam" id="PF00293">
    <property type="entry name" value="NUDIX"/>
    <property type="match status" value="1"/>
</dbReference>
<proteinExistence type="inferred from homology"/>
<keyword evidence="4" id="KW-0235">DNA replication</keyword>
<dbReference type="GO" id="GO:0035539">
    <property type="term" value="F:8-oxo-7,8-dihydrodeoxyguanosine triphosphate pyrophosphatase activity"/>
    <property type="evidence" value="ECO:0007669"/>
    <property type="project" value="UniProtKB-EC"/>
</dbReference>
<gene>
    <name evidence="14" type="ORF">COT98_01350</name>
</gene>
<evidence type="ECO:0000256" key="7">
    <source>
        <dbReference type="ARBA" id="ARBA00022801"/>
    </source>
</evidence>
<dbReference type="PRINTS" id="PR00502">
    <property type="entry name" value="NUDIXFAMILY"/>
</dbReference>
<keyword evidence="5" id="KW-0479">Metal-binding</keyword>
<dbReference type="PANTHER" id="PTHR47707:SF1">
    <property type="entry name" value="NUDIX HYDROLASE FAMILY PROTEIN"/>
    <property type="match status" value="1"/>
</dbReference>
<protein>
    <recommendedName>
        <fullName evidence="11">8-oxo-dGTP diphosphatase</fullName>
        <ecNumber evidence="11">3.6.1.55</ecNumber>
    </recommendedName>
</protein>
<dbReference type="Gene3D" id="3.90.79.10">
    <property type="entry name" value="Nucleoside Triphosphate Pyrophosphohydrolase"/>
    <property type="match status" value="1"/>
</dbReference>
<evidence type="ECO:0000256" key="12">
    <source>
        <dbReference type="RuleBase" id="RU003476"/>
    </source>
</evidence>
<comment type="catalytic activity">
    <reaction evidence="10">
        <text>8-oxo-dGTP + H2O = 8-oxo-dGMP + diphosphate + H(+)</text>
        <dbReference type="Rhea" id="RHEA:31575"/>
        <dbReference type="ChEBI" id="CHEBI:15377"/>
        <dbReference type="ChEBI" id="CHEBI:15378"/>
        <dbReference type="ChEBI" id="CHEBI:33019"/>
        <dbReference type="ChEBI" id="CHEBI:63224"/>
        <dbReference type="ChEBI" id="CHEBI:77896"/>
        <dbReference type="EC" id="3.6.1.55"/>
    </reaction>
</comment>
<keyword evidence="9" id="KW-0234">DNA repair</keyword>
<evidence type="ECO:0000259" key="13">
    <source>
        <dbReference type="PROSITE" id="PS51462"/>
    </source>
</evidence>
<feature type="domain" description="Nudix hydrolase" evidence="13">
    <location>
        <begin position="12"/>
        <end position="142"/>
    </location>
</feature>
<evidence type="ECO:0000256" key="11">
    <source>
        <dbReference type="ARBA" id="ARBA00038905"/>
    </source>
</evidence>
<dbReference type="EMBL" id="PFAQ01000021">
    <property type="protein sequence ID" value="PIT95030.1"/>
    <property type="molecule type" value="Genomic_DNA"/>
</dbReference>
<dbReference type="InterPro" id="IPR000086">
    <property type="entry name" value="NUDIX_hydrolase_dom"/>
</dbReference>
<dbReference type="PROSITE" id="PS51462">
    <property type="entry name" value="NUDIX"/>
    <property type="match status" value="1"/>
</dbReference>
<dbReference type="InterPro" id="IPR020084">
    <property type="entry name" value="NUDIX_hydrolase_CS"/>
</dbReference>
<dbReference type="InterPro" id="IPR015797">
    <property type="entry name" value="NUDIX_hydrolase-like_dom_sf"/>
</dbReference>
<accession>A0A2M6WQI4</accession>
<dbReference type="PANTHER" id="PTHR47707">
    <property type="entry name" value="8-OXO-DGTP DIPHOSPHATASE"/>
    <property type="match status" value="1"/>
</dbReference>
<dbReference type="CDD" id="cd02883">
    <property type="entry name" value="NUDIX_Hydrolase"/>
    <property type="match status" value="1"/>
</dbReference>
<evidence type="ECO:0000256" key="8">
    <source>
        <dbReference type="ARBA" id="ARBA00022842"/>
    </source>
</evidence>
<sequence length="147" mass="17361">MIYRDIPENFNPKFEVVSCYLEHDGQILLLLRQDHKSEGNKWGMPAGKIDQGESELKAIVRETREETGQEIPFDQFEYLSKVYVRYPDYDFIYHMFKAQLTDRPQVVLSEGEHKDYQWIAPQAALELDLVKDNQECILLVYQNKLLC</sequence>
<evidence type="ECO:0000313" key="15">
    <source>
        <dbReference type="Proteomes" id="UP000228900"/>
    </source>
</evidence>
<evidence type="ECO:0000256" key="10">
    <source>
        <dbReference type="ARBA" id="ARBA00035861"/>
    </source>
</evidence>
<dbReference type="SUPFAM" id="SSF55811">
    <property type="entry name" value="Nudix"/>
    <property type="match status" value="1"/>
</dbReference>
<reference evidence="15" key="1">
    <citation type="submission" date="2017-09" db="EMBL/GenBank/DDBJ databases">
        <title>Depth-based differentiation of microbial function through sediment-hosted aquifers and enrichment of novel symbionts in the deep terrestrial subsurface.</title>
        <authorList>
            <person name="Probst A.J."/>
            <person name="Ladd B."/>
            <person name="Jarett J.K."/>
            <person name="Geller-Mcgrath D.E."/>
            <person name="Sieber C.M.K."/>
            <person name="Emerson J.B."/>
            <person name="Anantharaman K."/>
            <person name="Thomas B.C."/>
            <person name="Malmstrom R."/>
            <person name="Stieglmeier M."/>
            <person name="Klingl A."/>
            <person name="Woyke T."/>
            <person name="Ryan C.M."/>
            <person name="Banfield J.F."/>
        </authorList>
    </citation>
    <scope>NUCLEOTIDE SEQUENCE [LARGE SCALE GENOMIC DNA]</scope>
</reference>
<evidence type="ECO:0000256" key="6">
    <source>
        <dbReference type="ARBA" id="ARBA00022763"/>
    </source>
</evidence>
<keyword evidence="3" id="KW-0515">Mutator protein</keyword>
<keyword evidence="7 12" id="KW-0378">Hydrolase</keyword>
<dbReference type="InterPro" id="IPR047127">
    <property type="entry name" value="MutT-like"/>
</dbReference>
<evidence type="ECO:0000256" key="9">
    <source>
        <dbReference type="ARBA" id="ARBA00023204"/>
    </source>
</evidence>
<comment type="similarity">
    <text evidence="2 12">Belongs to the Nudix hydrolase family.</text>
</comment>